<dbReference type="GO" id="GO:0008250">
    <property type="term" value="C:oligosaccharyltransferase complex"/>
    <property type="evidence" value="ECO:0007669"/>
    <property type="project" value="UniProtKB-UniRule"/>
</dbReference>
<dbReference type="Pfam" id="PF25147">
    <property type="entry name" value="Ribophorin_II_C"/>
    <property type="match status" value="1"/>
</dbReference>
<evidence type="ECO:0000256" key="7">
    <source>
        <dbReference type="ARBA" id="ARBA00022729"/>
    </source>
</evidence>
<evidence type="ECO:0000259" key="15">
    <source>
        <dbReference type="Pfam" id="PF25147"/>
    </source>
</evidence>
<keyword evidence="10 12" id="KW-0472">Membrane</keyword>
<reference evidence="18" key="1">
    <citation type="submission" date="2017-02" db="UniProtKB">
        <authorList>
            <consortium name="WormBaseParasite"/>
        </authorList>
    </citation>
    <scope>IDENTIFICATION</scope>
</reference>
<feature type="domain" description="Ribophorin II N-terminal" evidence="13">
    <location>
        <begin position="32"/>
        <end position="267"/>
    </location>
</feature>
<evidence type="ECO:0000256" key="12">
    <source>
        <dbReference type="RuleBase" id="RU366029"/>
    </source>
</evidence>
<sequence>MATIWCFFALLAAAVIATPNSNSSLALPIGALDAKDVAHFLAVFSDFNKDNVKDAHYAYIGDSVFNRNILDGLSCDHLKSHFDSLDAEMQYYALSAARGVKSCTPKVSQPNQLKDALKKEKLTVDQLYYLVSSANIAQVSVDKALVLELLTAFAAKETAPSGLSTILATAAIVKGATAKELEPFSPIVPKLVEQADEADGTILFFERGAYTTAFAVESIFSFAAALKKAPVLTEQQVIKFGNFLYERRRAHQIRTAARVASAFKVLATNSFVTPVVVYGATASERAGVSEILVPSSRRLHLRLFDVLGRRLDPTMKVEAAALYSNDEAASSEPIGPSNLGELKRDDSIDAFELDLGAKVGAIPRGRYELEITTTPTQKNVSKAILAGGVKSKIPLRVVSPLKVDKAHVKMSDPTKTLVDSPLAFPGSRYSEVLQLHHGSRLRLTFVLEDGVAAASTLAPPPPPPQQVFIQLTHGTTHQSVTYIARRSTVDGTYAFTLSLDASVEDFDHVSGVYTMEVLIGDALVESPIVWHVADVDLHFPLNEDFLVPSSQPASEDVARLTVASTSGRKRAVHPLIGDVPSTTKPLLEHTFRTPEPRPSDLVAFTFTGLCCAPLLILIFAWQLMGANLSNFPLSLSALLFHLGLGDHKRHLSTRAGIFGLYLLYWFKLNMFITLRYLLFLGIFTFVAGNRLLRHLVTGRRKAQD</sequence>
<dbReference type="OrthoDB" id="432292at2759"/>
<evidence type="ECO:0000256" key="8">
    <source>
        <dbReference type="ARBA" id="ARBA00022824"/>
    </source>
</evidence>
<proteinExistence type="inferred from homology"/>
<comment type="subcellular location">
    <subcellularLocation>
        <location evidence="2 12">Endoplasmic reticulum membrane</location>
        <topology evidence="2 12">Multi-pass membrane protein</topology>
    </subcellularLocation>
</comment>
<keyword evidence="17" id="KW-1185">Reference proteome</keyword>
<feature type="chain" id="PRO_5043073556" description="Dolichyl-diphosphooligosaccharide--protein glycosyltransferase subunit 2" evidence="12">
    <location>
        <begin position="18"/>
        <end position="704"/>
    </location>
</feature>
<dbReference type="WBParaSite" id="TASK_0000739001-mRNA-1">
    <property type="protein sequence ID" value="TASK_0000739001-mRNA-1"/>
    <property type="gene ID" value="TASK_0000739001"/>
</dbReference>
<dbReference type="Pfam" id="PF05817">
    <property type="entry name" value="Ribophorin_II"/>
    <property type="match status" value="1"/>
</dbReference>
<evidence type="ECO:0000313" key="17">
    <source>
        <dbReference type="Proteomes" id="UP000282613"/>
    </source>
</evidence>
<evidence type="ECO:0000256" key="4">
    <source>
        <dbReference type="ARBA" id="ARBA00009038"/>
    </source>
</evidence>
<dbReference type="GO" id="GO:0006487">
    <property type="term" value="P:protein N-linked glycosylation"/>
    <property type="evidence" value="ECO:0007669"/>
    <property type="project" value="UniProtKB-UniRule"/>
</dbReference>
<feature type="signal peptide" evidence="12">
    <location>
        <begin position="1"/>
        <end position="17"/>
    </location>
</feature>
<evidence type="ECO:0000313" key="18">
    <source>
        <dbReference type="WBParaSite" id="TASK_0000739001-mRNA-1"/>
    </source>
</evidence>
<accession>A0A0R3WA52</accession>
<dbReference type="InterPro" id="IPR055374">
    <property type="entry name" value="Ribophorin_II_3rd"/>
</dbReference>
<keyword evidence="7 12" id="KW-0732">Signal</keyword>
<evidence type="ECO:0000259" key="14">
    <source>
        <dbReference type="Pfam" id="PF23860"/>
    </source>
</evidence>
<feature type="transmembrane region" description="Helical" evidence="12">
    <location>
        <begin position="628"/>
        <end position="644"/>
    </location>
</feature>
<dbReference type="PANTHER" id="PTHR12640:SF0">
    <property type="entry name" value="DOLICHYL-DIPHOSPHOOLIGOSACCHARIDE--PROTEIN GLYCOSYLTRANSFERASE SUBUNIT 2"/>
    <property type="match status" value="1"/>
</dbReference>
<dbReference type="Proteomes" id="UP000282613">
    <property type="component" value="Unassembled WGS sequence"/>
</dbReference>
<keyword evidence="6 12" id="KW-0812">Transmembrane</keyword>
<evidence type="ECO:0000256" key="11">
    <source>
        <dbReference type="ARBA" id="ARBA00046750"/>
    </source>
</evidence>
<evidence type="ECO:0000256" key="5">
    <source>
        <dbReference type="ARBA" id="ARBA00017612"/>
    </source>
</evidence>
<comment type="similarity">
    <text evidence="4 12">Belongs to the SWP1 family.</text>
</comment>
<evidence type="ECO:0000256" key="9">
    <source>
        <dbReference type="ARBA" id="ARBA00022989"/>
    </source>
</evidence>
<feature type="domain" description="Ribophorin II third" evidence="14">
    <location>
        <begin position="428"/>
        <end position="537"/>
    </location>
</feature>
<dbReference type="PANTHER" id="PTHR12640">
    <property type="entry name" value="RIBOPHORIN II"/>
    <property type="match status" value="1"/>
</dbReference>
<name>A0A0R3WA52_TAEAS</name>
<dbReference type="UniPathway" id="UPA00378"/>
<keyword evidence="8 12" id="KW-0256">Endoplasmic reticulum</keyword>
<comment type="pathway">
    <text evidence="3 12">Protein modification; protein glycosylation.</text>
</comment>
<organism evidence="18">
    <name type="scientific">Taenia asiatica</name>
    <name type="common">Asian tapeworm</name>
    <dbReference type="NCBI Taxonomy" id="60517"/>
    <lineage>
        <taxon>Eukaryota</taxon>
        <taxon>Metazoa</taxon>
        <taxon>Spiralia</taxon>
        <taxon>Lophotrochozoa</taxon>
        <taxon>Platyhelminthes</taxon>
        <taxon>Cestoda</taxon>
        <taxon>Eucestoda</taxon>
        <taxon>Cyclophyllidea</taxon>
        <taxon>Taeniidae</taxon>
        <taxon>Taenia</taxon>
    </lineage>
</organism>
<comment type="subunit">
    <text evidence="11">Component of the oligosaccharyltransferase (OST) complex. OST exists in two different complex forms which contain common core subunits RPN1, RPN2, OST48, OST4, DAD1 and TMEM258, either STT3A or STT3B as catalytic subunits, and form-specific accessory subunits. STT3A complex assembly occurs through the formation of 3 subcomplexes. Subcomplex 1 contains RPN1 and TMEM258, subcomplex 2 contains the STT3A-specific subunits STT3A, DC2/OSTC, and KCP2 as well as the core subunit OST4, and subcomplex 3 contains RPN2, DAD1, and OST48. The STT3A complex can form stable complexes with the Sec61 complex or with both the Sec61 and TRAP complexes. Interacts with DDI2. Interacts with TMEM35A/NACHO.</text>
</comment>
<evidence type="ECO:0000313" key="16">
    <source>
        <dbReference type="EMBL" id="VDK38297.1"/>
    </source>
</evidence>
<comment type="function">
    <text evidence="1 12">Subunit of the oligosaccharyl transferase (OST) complex that catalyzes the initial transfer of a defined glycan (Glc(3)Man(9)GlcNAc(2) in eukaryotes) from the lipid carrier dolichol-pyrophosphate to an asparagine residue within an Asn-X-Ser/Thr consensus motif in nascent polypeptide chains, the first step in protein N-glycosylation. N-glycosylation occurs cotranslationally and the complex associates with the Sec61 complex at the channel-forming translocon complex that mediates protein translocation across the endoplasmic reticulum (ER). All subunits are required for a maximal enzyme activity.</text>
</comment>
<evidence type="ECO:0000256" key="1">
    <source>
        <dbReference type="ARBA" id="ARBA00002791"/>
    </source>
</evidence>
<evidence type="ECO:0000256" key="6">
    <source>
        <dbReference type="ARBA" id="ARBA00022692"/>
    </source>
</evidence>
<dbReference type="InterPro" id="IPR008814">
    <property type="entry name" value="Swp1"/>
</dbReference>
<evidence type="ECO:0000256" key="2">
    <source>
        <dbReference type="ARBA" id="ARBA00004477"/>
    </source>
</evidence>
<feature type="transmembrane region" description="Helical" evidence="12">
    <location>
        <begin position="601"/>
        <end position="621"/>
    </location>
</feature>
<dbReference type="InterPro" id="IPR056790">
    <property type="entry name" value="Ribophorin_II_C"/>
</dbReference>
<dbReference type="AlphaFoldDB" id="A0A0R3WA52"/>
<feature type="domain" description="Ribophorin II C-terminal" evidence="15">
    <location>
        <begin position="591"/>
        <end position="697"/>
    </location>
</feature>
<dbReference type="EMBL" id="UYRS01018610">
    <property type="protein sequence ID" value="VDK38297.1"/>
    <property type="molecule type" value="Genomic_DNA"/>
</dbReference>
<keyword evidence="9 12" id="KW-1133">Transmembrane helix</keyword>
<feature type="transmembrane region" description="Helical" evidence="12">
    <location>
        <begin position="664"/>
        <end position="692"/>
    </location>
</feature>
<dbReference type="STRING" id="60517.A0A0R3WA52"/>
<evidence type="ECO:0000256" key="10">
    <source>
        <dbReference type="ARBA" id="ARBA00023136"/>
    </source>
</evidence>
<protein>
    <recommendedName>
        <fullName evidence="5 12">Dolichyl-diphosphooligosaccharide--protein glycosyltransferase subunit 2</fullName>
    </recommendedName>
    <alternativeName>
        <fullName evidence="12">Ribophorin-2</fullName>
    </alternativeName>
</protein>
<evidence type="ECO:0000259" key="13">
    <source>
        <dbReference type="Pfam" id="PF05817"/>
    </source>
</evidence>
<evidence type="ECO:0000256" key="3">
    <source>
        <dbReference type="ARBA" id="ARBA00004922"/>
    </source>
</evidence>
<gene>
    <name evidence="16" type="ORF">TASK_LOCUS7391</name>
</gene>
<dbReference type="InterPro" id="IPR055373">
    <property type="entry name" value="Ribophorin_II_N"/>
</dbReference>
<reference evidence="16 17" key="2">
    <citation type="submission" date="2018-11" db="EMBL/GenBank/DDBJ databases">
        <authorList>
            <consortium name="Pathogen Informatics"/>
        </authorList>
    </citation>
    <scope>NUCLEOTIDE SEQUENCE [LARGE SCALE GENOMIC DNA]</scope>
</reference>
<dbReference type="Pfam" id="PF23860">
    <property type="entry name" value="Ribophorin_II_3rd"/>
    <property type="match status" value="1"/>
</dbReference>